<dbReference type="PIRSF" id="PIRSF006809">
    <property type="entry name" value="GTP-binding_hflX_prd"/>
    <property type="match status" value="1"/>
</dbReference>
<dbReference type="InterPro" id="IPR027417">
    <property type="entry name" value="P-loop_NTPase"/>
</dbReference>
<reference evidence="12 13" key="1">
    <citation type="submission" date="2019-02" db="EMBL/GenBank/DDBJ databases">
        <title>Deep-cultivation of Planctomycetes and their phenomic and genomic characterization uncovers novel biology.</title>
        <authorList>
            <person name="Wiegand S."/>
            <person name="Jogler M."/>
            <person name="Boedeker C."/>
            <person name="Pinto D."/>
            <person name="Vollmers J."/>
            <person name="Rivas-Marin E."/>
            <person name="Kohn T."/>
            <person name="Peeters S.H."/>
            <person name="Heuer A."/>
            <person name="Rast P."/>
            <person name="Oberbeckmann S."/>
            <person name="Bunk B."/>
            <person name="Jeske O."/>
            <person name="Meyerdierks A."/>
            <person name="Storesund J.E."/>
            <person name="Kallscheuer N."/>
            <person name="Luecker S."/>
            <person name="Lage O.M."/>
            <person name="Pohl T."/>
            <person name="Merkel B.J."/>
            <person name="Hornburger P."/>
            <person name="Mueller R.-W."/>
            <person name="Bruemmer F."/>
            <person name="Labrenz M."/>
            <person name="Spormann A.M."/>
            <person name="Op den Camp H."/>
            <person name="Overmann J."/>
            <person name="Amann R."/>
            <person name="Jetten M.S.M."/>
            <person name="Mascher T."/>
            <person name="Medema M.H."/>
            <person name="Devos D.P."/>
            <person name="Kaster A.-K."/>
            <person name="Ovreas L."/>
            <person name="Rohde M."/>
            <person name="Galperin M.Y."/>
            <person name="Jogler C."/>
        </authorList>
    </citation>
    <scope>NUCLEOTIDE SEQUENCE [LARGE SCALE GENOMIC DNA]</scope>
    <source>
        <strain evidence="12 13">Pla110</strain>
    </source>
</reference>
<feature type="binding site" evidence="7">
    <location>
        <begin position="330"/>
        <end position="333"/>
    </location>
    <ligand>
        <name>GTP</name>
        <dbReference type="ChEBI" id="CHEBI:37565"/>
    </ligand>
</feature>
<keyword evidence="4 8" id="KW-0460">Magnesium</keyword>
<feature type="binding site" evidence="7">
    <location>
        <begin position="217"/>
        <end position="224"/>
    </location>
    <ligand>
        <name>GTP</name>
        <dbReference type="ChEBI" id="CHEBI:37565"/>
    </ligand>
</feature>
<dbReference type="PROSITE" id="PS51705">
    <property type="entry name" value="G_HFLX"/>
    <property type="match status" value="1"/>
</dbReference>
<keyword evidence="3 6" id="KW-0547">Nucleotide-binding</keyword>
<keyword evidence="5 6" id="KW-0342">GTP-binding</keyword>
<dbReference type="SUPFAM" id="SSF52540">
    <property type="entry name" value="P-loop containing nucleoside triphosphate hydrolases"/>
    <property type="match status" value="1"/>
</dbReference>
<feature type="domain" description="Hflx-type G" evidence="11">
    <location>
        <begin position="211"/>
        <end position="377"/>
    </location>
</feature>
<gene>
    <name evidence="6 12" type="primary">hflX</name>
    <name evidence="12" type="ORF">Pla110_27910</name>
</gene>
<evidence type="ECO:0000256" key="3">
    <source>
        <dbReference type="ARBA" id="ARBA00022741"/>
    </source>
</evidence>
<dbReference type="FunFam" id="3.40.50.300:FF:000173">
    <property type="entry name" value="GTPase HflX"/>
    <property type="match status" value="1"/>
</dbReference>
<keyword evidence="1 6" id="KW-0963">Cytoplasm</keyword>
<dbReference type="GO" id="GO:0046872">
    <property type="term" value="F:metal ion binding"/>
    <property type="evidence" value="ECO:0007669"/>
    <property type="project" value="UniProtKB-KW"/>
</dbReference>
<dbReference type="AlphaFoldDB" id="A0A518CPC6"/>
<dbReference type="InterPro" id="IPR042108">
    <property type="entry name" value="GTPase_HflX_N_sf"/>
</dbReference>
<feature type="binding site" evidence="7">
    <location>
        <begin position="242"/>
        <end position="246"/>
    </location>
    <ligand>
        <name>GTP</name>
        <dbReference type="ChEBI" id="CHEBI:37565"/>
    </ligand>
</feature>
<evidence type="ECO:0000313" key="12">
    <source>
        <dbReference type="EMBL" id="QDU81054.1"/>
    </source>
</evidence>
<dbReference type="GO" id="GO:0003924">
    <property type="term" value="F:GTPase activity"/>
    <property type="evidence" value="ECO:0007669"/>
    <property type="project" value="UniProtKB-UniRule"/>
</dbReference>
<dbReference type="Proteomes" id="UP000317178">
    <property type="component" value="Chromosome"/>
</dbReference>
<dbReference type="FunFam" id="3.40.50.11060:FF:000001">
    <property type="entry name" value="GTPase HflX"/>
    <property type="match status" value="1"/>
</dbReference>
<dbReference type="Gene3D" id="3.40.50.300">
    <property type="entry name" value="P-loop containing nucleotide triphosphate hydrolases"/>
    <property type="match status" value="1"/>
</dbReference>
<comment type="subcellular location">
    <subcellularLocation>
        <location evidence="6">Cytoplasm</location>
    </subcellularLocation>
    <text evidence="6">May associate with membranes.</text>
</comment>
<dbReference type="GO" id="GO:0005525">
    <property type="term" value="F:GTP binding"/>
    <property type="evidence" value="ECO:0007669"/>
    <property type="project" value="UniProtKB-UniRule"/>
</dbReference>
<comment type="similarity">
    <text evidence="6">Belongs to the TRAFAC class OBG-HflX-like GTPase superfamily. HflX GTPase family.</text>
</comment>
<dbReference type="InterPro" id="IPR045498">
    <property type="entry name" value="HflX_C"/>
</dbReference>
<dbReference type="PRINTS" id="PR00326">
    <property type="entry name" value="GTP1OBG"/>
</dbReference>
<dbReference type="KEGG" id="plon:Pla110_27910"/>
<evidence type="ECO:0000256" key="5">
    <source>
        <dbReference type="ARBA" id="ARBA00023134"/>
    </source>
</evidence>
<feature type="compositionally biased region" description="Acidic residues" evidence="10">
    <location>
        <begin position="447"/>
        <end position="456"/>
    </location>
</feature>
<evidence type="ECO:0000256" key="7">
    <source>
        <dbReference type="PIRSR" id="PIRSR006809-1"/>
    </source>
</evidence>
<dbReference type="PANTHER" id="PTHR10229">
    <property type="entry name" value="GTP-BINDING PROTEIN HFLX"/>
    <property type="match status" value="1"/>
</dbReference>
<evidence type="ECO:0000256" key="9">
    <source>
        <dbReference type="SAM" id="Coils"/>
    </source>
</evidence>
<keyword evidence="9" id="KW-0175">Coiled coil</keyword>
<evidence type="ECO:0000256" key="4">
    <source>
        <dbReference type="ARBA" id="ARBA00022842"/>
    </source>
</evidence>
<proteinExistence type="inferred from homology"/>
<feature type="binding site" evidence="8">
    <location>
        <position position="244"/>
    </location>
    <ligand>
        <name>Mg(2+)</name>
        <dbReference type="ChEBI" id="CHEBI:18420"/>
    </ligand>
</feature>
<comment type="cofactor">
    <cofactor evidence="8">
        <name>Mg(2+)</name>
        <dbReference type="ChEBI" id="CHEBI:18420"/>
    </cofactor>
</comment>
<evidence type="ECO:0000256" key="1">
    <source>
        <dbReference type="ARBA" id="ARBA00022490"/>
    </source>
</evidence>
<evidence type="ECO:0000256" key="8">
    <source>
        <dbReference type="PIRSR" id="PIRSR006809-2"/>
    </source>
</evidence>
<dbReference type="Gene3D" id="6.10.250.2860">
    <property type="match status" value="1"/>
</dbReference>
<protein>
    <recommendedName>
        <fullName evidence="6">GTPase HflX</fullName>
    </recommendedName>
    <alternativeName>
        <fullName evidence="6">GTP-binding protein HflX</fullName>
    </alternativeName>
</protein>
<dbReference type="HAMAP" id="MF_00900">
    <property type="entry name" value="GTPase_HflX"/>
    <property type="match status" value="1"/>
</dbReference>
<dbReference type="InterPro" id="IPR006073">
    <property type="entry name" value="GTP-bd"/>
</dbReference>
<dbReference type="InterPro" id="IPR032305">
    <property type="entry name" value="GTP-bd_M"/>
</dbReference>
<sequence length="462" mass="51814">MRTGAIVLGDPKREELQVKEKKAVLAGVIDPARRDDFQDPLAELSGLASTANVVECGRMIQYRDLPDMTTCMGPGKVQELKQLCEATEAEIIVFDNNLTPAQGRNLEKELDMVIVDRSELILDIFASNAQTYEAKLQVELAQLLYFRPRLKRLWTHLERIEGGVGAGRGPGEKQLETDRRLIDKRIAELKKKLKEVEKRRALTVGHRRNETTVSLVGYTNAGKSTLMRAVTGADVFVADQLFATLDTRTRRWSLPNWGDVLLSDTVGFVRNLPHHLVASFRSTLEEARMADLLLHVVDASNPEAKQQIETVDKVLEKIDVDCSNMLLVLNKVDRCEDRSLVDVLRAQHENAVVVSAHTGEGIERLRQRITEKLGGGYVDATIETGAGNGKLFSFLAEHSEVTERTYDDENRVQIQCRIPKRFLLTLERKSDEQTTVTVIGGPSDPEFPYEDVEEMTPSEPTL</sequence>
<keyword evidence="2 8" id="KW-0479">Metal-binding</keyword>
<dbReference type="Gene3D" id="3.40.50.11060">
    <property type="entry name" value="GTPase HflX, N-terminal domain"/>
    <property type="match status" value="1"/>
</dbReference>
<evidence type="ECO:0000259" key="11">
    <source>
        <dbReference type="PROSITE" id="PS51705"/>
    </source>
</evidence>
<dbReference type="EMBL" id="CP036281">
    <property type="protein sequence ID" value="QDU81054.1"/>
    <property type="molecule type" value="Genomic_DNA"/>
</dbReference>
<name>A0A518CPC6_9PLAN</name>
<dbReference type="InterPro" id="IPR016496">
    <property type="entry name" value="GTPase_HflX"/>
</dbReference>
<feature type="binding site" evidence="7">
    <location>
        <begin position="264"/>
        <end position="267"/>
    </location>
    <ligand>
        <name>GTP</name>
        <dbReference type="ChEBI" id="CHEBI:37565"/>
    </ligand>
</feature>
<comment type="subunit">
    <text evidence="6">Monomer. Associates with the 50S ribosomal subunit.</text>
</comment>
<dbReference type="Pfam" id="PF01926">
    <property type="entry name" value="MMR_HSR1"/>
    <property type="match status" value="1"/>
</dbReference>
<feature type="binding site" evidence="7">
    <location>
        <begin position="355"/>
        <end position="357"/>
    </location>
    <ligand>
        <name>GTP</name>
        <dbReference type="ChEBI" id="CHEBI:37565"/>
    </ligand>
</feature>
<dbReference type="Pfam" id="PF19275">
    <property type="entry name" value="HflX_C"/>
    <property type="match status" value="1"/>
</dbReference>
<dbReference type="CDD" id="cd01878">
    <property type="entry name" value="HflX"/>
    <property type="match status" value="1"/>
</dbReference>
<dbReference type="GO" id="GO:0005737">
    <property type="term" value="C:cytoplasm"/>
    <property type="evidence" value="ECO:0007669"/>
    <property type="project" value="UniProtKB-SubCell"/>
</dbReference>
<dbReference type="Pfam" id="PF16360">
    <property type="entry name" value="GTP-bdg_M"/>
    <property type="match status" value="1"/>
</dbReference>
<accession>A0A518CPC6</accession>
<dbReference type="Pfam" id="PF13167">
    <property type="entry name" value="GTP-bdg_N"/>
    <property type="match status" value="1"/>
</dbReference>
<feature type="coiled-coil region" evidence="9">
    <location>
        <begin position="172"/>
        <end position="199"/>
    </location>
</feature>
<dbReference type="InterPro" id="IPR030394">
    <property type="entry name" value="G_HFLX_dom"/>
</dbReference>
<dbReference type="InterPro" id="IPR025121">
    <property type="entry name" value="GTPase_HflX_N"/>
</dbReference>
<organism evidence="12 13">
    <name type="scientific">Polystyrenella longa</name>
    <dbReference type="NCBI Taxonomy" id="2528007"/>
    <lineage>
        <taxon>Bacteria</taxon>
        <taxon>Pseudomonadati</taxon>
        <taxon>Planctomycetota</taxon>
        <taxon>Planctomycetia</taxon>
        <taxon>Planctomycetales</taxon>
        <taxon>Planctomycetaceae</taxon>
        <taxon>Polystyrenella</taxon>
    </lineage>
</organism>
<evidence type="ECO:0000313" key="13">
    <source>
        <dbReference type="Proteomes" id="UP000317178"/>
    </source>
</evidence>
<dbReference type="GO" id="GO:0043022">
    <property type="term" value="F:ribosome binding"/>
    <property type="evidence" value="ECO:0007669"/>
    <property type="project" value="TreeGrafter"/>
</dbReference>
<feature type="region of interest" description="Disordered" evidence="10">
    <location>
        <begin position="434"/>
        <end position="462"/>
    </location>
</feature>
<dbReference type="PANTHER" id="PTHR10229:SF0">
    <property type="entry name" value="GTP-BINDING PROTEIN 6-RELATED"/>
    <property type="match status" value="1"/>
</dbReference>
<evidence type="ECO:0000256" key="10">
    <source>
        <dbReference type="SAM" id="MobiDB-lite"/>
    </source>
</evidence>
<feature type="binding site" evidence="8">
    <location>
        <position position="224"/>
    </location>
    <ligand>
        <name>Mg(2+)</name>
        <dbReference type="ChEBI" id="CHEBI:18420"/>
    </ligand>
</feature>
<comment type="function">
    <text evidence="6">GTPase that associates with the 50S ribosomal subunit and may have a role during protein synthesis or ribosome biogenesis.</text>
</comment>
<keyword evidence="13" id="KW-1185">Reference proteome</keyword>
<evidence type="ECO:0000256" key="6">
    <source>
        <dbReference type="HAMAP-Rule" id="MF_00900"/>
    </source>
</evidence>
<evidence type="ECO:0000256" key="2">
    <source>
        <dbReference type="ARBA" id="ARBA00022723"/>
    </source>
</evidence>
<dbReference type="NCBIfam" id="TIGR03156">
    <property type="entry name" value="GTP_HflX"/>
    <property type="match status" value="1"/>
</dbReference>